<dbReference type="EnsemblPlants" id="KEH18644">
    <property type="protein sequence ID" value="KEH18644"/>
    <property type="gene ID" value="MTR_8g027560"/>
</dbReference>
<accession>G8A2V6</accession>
<keyword evidence="3" id="KW-1185">Reference proteome</keyword>
<evidence type="ECO:0000313" key="1">
    <source>
        <dbReference type="EMBL" id="KEH18644.1"/>
    </source>
</evidence>
<reference evidence="1 3" key="2">
    <citation type="journal article" date="2014" name="BMC Genomics">
        <title>An improved genome release (version Mt4.0) for the model legume Medicago truncatula.</title>
        <authorList>
            <person name="Tang H."/>
            <person name="Krishnakumar V."/>
            <person name="Bidwell S."/>
            <person name="Rosen B."/>
            <person name="Chan A."/>
            <person name="Zhou S."/>
            <person name="Gentzbittel L."/>
            <person name="Childs K.L."/>
            <person name="Yandell M."/>
            <person name="Gundlach H."/>
            <person name="Mayer K.F."/>
            <person name="Schwartz D.C."/>
            <person name="Town C.D."/>
        </authorList>
    </citation>
    <scope>GENOME REANNOTATION</scope>
    <source>
        <strain evidence="1">A17</strain>
        <strain evidence="2 3">cv. Jemalong A17</strain>
    </source>
</reference>
<sequence length="99" mass="11271">MGPFDYVSACGQELQILFVAFRLWINHQIIFKVALSKNLIGDISPGQKNIHFGYNVKTRQLTMIEGIDVGDFELCLTACARFYVVNLLALNHLKKKKKN</sequence>
<dbReference type="PaxDb" id="3880-AES85794"/>
<evidence type="ECO:0000313" key="3">
    <source>
        <dbReference type="Proteomes" id="UP000002051"/>
    </source>
</evidence>
<reference evidence="2" key="3">
    <citation type="submission" date="2015-04" db="UniProtKB">
        <authorList>
            <consortium name="EnsemblPlants"/>
        </authorList>
    </citation>
    <scope>IDENTIFICATION</scope>
    <source>
        <strain evidence="2">cv. Jemalong A17</strain>
    </source>
</reference>
<proteinExistence type="predicted"/>
<dbReference type="Proteomes" id="UP000002051">
    <property type="component" value="Chromosome 8"/>
</dbReference>
<reference evidence="1 3" key="1">
    <citation type="journal article" date="2011" name="Nature">
        <title>The Medicago genome provides insight into the evolution of rhizobial symbioses.</title>
        <authorList>
            <person name="Young N.D."/>
            <person name="Debelle F."/>
            <person name="Oldroyd G.E."/>
            <person name="Geurts R."/>
            <person name="Cannon S.B."/>
            <person name="Udvardi M.K."/>
            <person name="Benedito V.A."/>
            <person name="Mayer K.F."/>
            <person name="Gouzy J."/>
            <person name="Schoof H."/>
            <person name="Van de Peer Y."/>
            <person name="Proost S."/>
            <person name="Cook D.R."/>
            <person name="Meyers B.C."/>
            <person name="Spannagl M."/>
            <person name="Cheung F."/>
            <person name="De Mita S."/>
            <person name="Krishnakumar V."/>
            <person name="Gundlach H."/>
            <person name="Zhou S."/>
            <person name="Mudge J."/>
            <person name="Bharti A.K."/>
            <person name="Murray J.D."/>
            <person name="Naoumkina M.A."/>
            <person name="Rosen B."/>
            <person name="Silverstein K.A."/>
            <person name="Tang H."/>
            <person name="Rombauts S."/>
            <person name="Zhao P.X."/>
            <person name="Zhou P."/>
            <person name="Barbe V."/>
            <person name="Bardou P."/>
            <person name="Bechner M."/>
            <person name="Bellec A."/>
            <person name="Berger A."/>
            <person name="Berges H."/>
            <person name="Bidwell S."/>
            <person name="Bisseling T."/>
            <person name="Choisne N."/>
            <person name="Couloux A."/>
            <person name="Denny R."/>
            <person name="Deshpande S."/>
            <person name="Dai X."/>
            <person name="Doyle J.J."/>
            <person name="Dudez A.M."/>
            <person name="Farmer A.D."/>
            <person name="Fouteau S."/>
            <person name="Franken C."/>
            <person name="Gibelin C."/>
            <person name="Gish J."/>
            <person name="Goldstein S."/>
            <person name="Gonzalez A.J."/>
            <person name="Green P.J."/>
            <person name="Hallab A."/>
            <person name="Hartog M."/>
            <person name="Hua A."/>
            <person name="Humphray S.J."/>
            <person name="Jeong D.H."/>
            <person name="Jing Y."/>
            <person name="Jocker A."/>
            <person name="Kenton S.M."/>
            <person name="Kim D.J."/>
            <person name="Klee K."/>
            <person name="Lai H."/>
            <person name="Lang C."/>
            <person name="Lin S."/>
            <person name="Macmil S.L."/>
            <person name="Magdelenat G."/>
            <person name="Matthews L."/>
            <person name="McCorrison J."/>
            <person name="Monaghan E.L."/>
            <person name="Mun J.H."/>
            <person name="Najar F.Z."/>
            <person name="Nicholson C."/>
            <person name="Noirot C."/>
            <person name="O'Bleness M."/>
            <person name="Paule C.R."/>
            <person name="Poulain J."/>
            <person name="Prion F."/>
            <person name="Qin B."/>
            <person name="Qu C."/>
            <person name="Retzel E.F."/>
            <person name="Riddle C."/>
            <person name="Sallet E."/>
            <person name="Samain S."/>
            <person name="Samson N."/>
            <person name="Sanders I."/>
            <person name="Saurat O."/>
            <person name="Scarpelli C."/>
            <person name="Schiex T."/>
            <person name="Segurens B."/>
            <person name="Severin A.J."/>
            <person name="Sherrier D.J."/>
            <person name="Shi R."/>
            <person name="Sims S."/>
            <person name="Singer S.R."/>
            <person name="Sinharoy S."/>
            <person name="Sterck L."/>
            <person name="Viollet A."/>
            <person name="Wang B.B."/>
            <person name="Wang K."/>
            <person name="Wang M."/>
            <person name="Wang X."/>
            <person name="Warfsmann J."/>
            <person name="Weissenbach J."/>
            <person name="White D.D."/>
            <person name="White J.D."/>
            <person name="Wiley G.B."/>
            <person name="Wincker P."/>
            <person name="Xing Y."/>
            <person name="Yang L."/>
            <person name="Yao Z."/>
            <person name="Ying F."/>
            <person name="Zhai J."/>
            <person name="Zhou L."/>
            <person name="Zuber A."/>
            <person name="Denarie J."/>
            <person name="Dixon R.A."/>
            <person name="May G.D."/>
            <person name="Schwartz D.C."/>
            <person name="Rogers J."/>
            <person name="Quetier F."/>
            <person name="Town C.D."/>
            <person name="Roe B.A."/>
        </authorList>
    </citation>
    <scope>NUCLEOTIDE SEQUENCE [LARGE SCALE GENOMIC DNA]</scope>
    <source>
        <strain evidence="1">A17</strain>
        <strain evidence="2 3">cv. Jemalong A17</strain>
    </source>
</reference>
<dbReference type="HOGENOM" id="CLU_2324005_0_0_1"/>
<dbReference type="EMBL" id="CM001224">
    <property type="protein sequence ID" value="KEH18644.1"/>
    <property type="molecule type" value="Genomic_DNA"/>
</dbReference>
<dbReference type="AlphaFoldDB" id="G8A2V6"/>
<name>G8A2V6_MEDTR</name>
<evidence type="ECO:0000313" key="2">
    <source>
        <dbReference type="EnsemblPlants" id="KEH18644"/>
    </source>
</evidence>
<organism evidence="2">
    <name type="scientific">Medicago truncatula</name>
    <name type="common">Barrel medic</name>
    <name type="synonym">Medicago tribuloides</name>
    <dbReference type="NCBI Taxonomy" id="3880"/>
    <lineage>
        <taxon>Eukaryota</taxon>
        <taxon>Viridiplantae</taxon>
        <taxon>Streptophyta</taxon>
        <taxon>Embryophyta</taxon>
        <taxon>Tracheophyta</taxon>
        <taxon>Spermatophyta</taxon>
        <taxon>Magnoliopsida</taxon>
        <taxon>eudicotyledons</taxon>
        <taxon>Gunneridae</taxon>
        <taxon>Pentapetalae</taxon>
        <taxon>rosids</taxon>
        <taxon>fabids</taxon>
        <taxon>Fabales</taxon>
        <taxon>Fabaceae</taxon>
        <taxon>Papilionoideae</taxon>
        <taxon>50 kb inversion clade</taxon>
        <taxon>NPAAA clade</taxon>
        <taxon>Hologalegina</taxon>
        <taxon>IRL clade</taxon>
        <taxon>Trifolieae</taxon>
        <taxon>Medicago</taxon>
    </lineage>
</organism>
<protein>
    <submittedName>
        <fullName evidence="1 2">Uncharacterized protein</fullName>
    </submittedName>
</protein>
<gene>
    <name evidence="1" type="ordered locus">MTR_8g027560</name>
</gene>